<dbReference type="EMBL" id="NVQC01000015">
    <property type="protein sequence ID" value="PTL36585.1"/>
    <property type="molecule type" value="Genomic_DNA"/>
</dbReference>
<sequence>MICCYYRLESVPLRPEISRPPPFFEKEGWGRICGMLFAKWVKPLYIGSMKATVTIDKAGRVVLPKTLRDELHLASGDTLDLTVEGERVTLCPRRTAPPLQKERGVWVFRIGEPLIAAETRETLRSIREQRAHRDAGKFR</sequence>
<accession>A0A2T4TZP1</accession>
<dbReference type="Pfam" id="PF04014">
    <property type="entry name" value="MazE_antitoxin"/>
    <property type="match status" value="1"/>
</dbReference>
<evidence type="ECO:0000313" key="3">
    <source>
        <dbReference type="EMBL" id="PTL36585.1"/>
    </source>
</evidence>
<protein>
    <recommendedName>
        <fullName evidence="2">SpoVT-AbrB domain-containing protein</fullName>
    </recommendedName>
</protein>
<dbReference type="PROSITE" id="PS51740">
    <property type="entry name" value="SPOVT_ABRB"/>
    <property type="match status" value="1"/>
</dbReference>
<feature type="domain" description="SpoVT-AbrB" evidence="2">
    <location>
        <begin position="50"/>
        <end position="95"/>
    </location>
</feature>
<dbReference type="AlphaFoldDB" id="A0A2T4TZP1"/>
<dbReference type="InterPro" id="IPR007159">
    <property type="entry name" value="SpoVT-AbrB_dom"/>
</dbReference>
<dbReference type="GO" id="GO:0003677">
    <property type="term" value="F:DNA binding"/>
    <property type="evidence" value="ECO:0007669"/>
    <property type="project" value="UniProtKB-UniRule"/>
</dbReference>
<keyword evidence="1" id="KW-0238">DNA-binding</keyword>
<name>A0A2T4TZP1_9BACT</name>
<organism evidence="3 4">
    <name type="scientific">Candidatus Methylomirabilis limnetica</name>
    <dbReference type="NCBI Taxonomy" id="2033718"/>
    <lineage>
        <taxon>Bacteria</taxon>
        <taxon>Candidatus Methylomirabilota</taxon>
        <taxon>Candidatus Methylomirabilia</taxon>
        <taxon>Candidatus Methylomirabilales</taxon>
        <taxon>Candidatus Methylomirabilaceae</taxon>
        <taxon>Candidatus Methylomirabilis</taxon>
    </lineage>
</organism>
<reference evidence="4" key="2">
    <citation type="journal article" date="2018" name="Environ. Microbiol.">
        <title>Bloom of a denitrifying methanotroph, 'Candidatus Methylomirabilis limnetica', in a deep stratified lake.</title>
        <authorList>
            <person name="Graf J.S."/>
            <person name="Mayr M.J."/>
            <person name="Marchant H.K."/>
            <person name="Tienken D."/>
            <person name="Hach P.F."/>
            <person name="Brand A."/>
            <person name="Schubert C.J."/>
            <person name="Kuypers M.M."/>
            <person name="Milucka J."/>
        </authorList>
    </citation>
    <scope>NUCLEOTIDE SEQUENCE [LARGE SCALE GENOMIC DNA]</scope>
    <source>
        <strain evidence="4">Zug</strain>
    </source>
</reference>
<dbReference type="Proteomes" id="UP000241436">
    <property type="component" value="Unassembled WGS sequence"/>
</dbReference>
<evidence type="ECO:0000256" key="1">
    <source>
        <dbReference type="PROSITE-ProRule" id="PRU01076"/>
    </source>
</evidence>
<dbReference type="SMART" id="SM00966">
    <property type="entry name" value="SpoVT_AbrB"/>
    <property type="match status" value="1"/>
</dbReference>
<dbReference type="Gene3D" id="2.10.260.10">
    <property type="match status" value="1"/>
</dbReference>
<dbReference type="InterPro" id="IPR037914">
    <property type="entry name" value="SpoVT-AbrB_sf"/>
</dbReference>
<gene>
    <name evidence="3" type="ORF">CLG94_04370</name>
</gene>
<comment type="caution">
    <text evidence="3">The sequence shown here is derived from an EMBL/GenBank/DDBJ whole genome shotgun (WGS) entry which is preliminary data.</text>
</comment>
<reference evidence="3 4" key="1">
    <citation type="submission" date="2017-09" db="EMBL/GenBank/DDBJ databases">
        <title>Bloom of a denitrifying methanotroph, Candidatus Methylomirabilis limnetica, in a deep stratified lake.</title>
        <authorList>
            <person name="Graf J.S."/>
            <person name="Marchant H.K."/>
            <person name="Tienken D."/>
            <person name="Hach P.F."/>
            <person name="Brand A."/>
            <person name="Schubert C.J."/>
            <person name="Kuypers M.M."/>
            <person name="Milucka J."/>
        </authorList>
    </citation>
    <scope>NUCLEOTIDE SEQUENCE [LARGE SCALE GENOMIC DNA]</scope>
    <source>
        <strain evidence="3 4">Zug</strain>
    </source>
</reference>
<evidence type="ECO:0000259" key="2">
    <source>
        <dbReference type="PROSITE" id="PS51740"/>
    </source>
</evidence>
<dbReference type="SUPFAM" id="SSF89447">
    <property type="entry name" value="AbrB/MazE/MraZ-like"/>
    <property type="match status" value="1"/>
</dbReference>
<evidence type="ECO:0000313" key="4">
    <source>
        <dbReference type="Proteomes" id="UP000241436"/>
    </source>
</evidence>
<proteinExistence type="predicted"/>
<dbReference type="NCBIfam" id="TIGR01439">
    <property type="entry name" value="lp_hng_hel_AbrB"/>
    <property type="match status" value="1"/>
</dbReference>
<keyword evidence="4" id="KW-1185">Reference proteome</keyword>